<dbReference type="InterPro" id="IPR008969">
    <property type="entry name" value="CarboxyPept-like_regulatory"/>
</dbReference>
<dbReference type="AlphaFoldDB" id="A0A5P2FXN5"/>
<dbReference type="InterPro" id="IPR036942">
    <property type="entry name" value="Beta-barrel_TonB_sf"/>
</dbReference>
<dbReference type="KEGG" id="arac:E0W69_006300"/>
<reference evidence="12 13" key="1">
    <citation type="submission" date="2019-09" db="EMBL/GenBank/DDBJ databases">
        <title>Complete genome sequence of Arachidicoccus sp. B3-10 isolated from apple orchard soil.</title>
        <authorList>
            <person name="Kim H.S."/>
            <person name="Han K.-I."/>
            <person name="Suh M.K."/>
            <person name="Lee K.C."/>
            <person name="Eom M.K."/>
            <person name="Kim J.-S."/>
            <person name="Kang S.W."/>
            <person name="Sin Y."/>
            <person name="Lee J.-S."/>
        </authorList>
    </citation>
    <scope>NUCLEOTIDE SEQUENCE [LARGE SCALE GENOMIC DNA]</scope>
    <source>
        <strain evidence="12 13">B3-10</strain>
    </source>
</reference>
<organism evidence="12 13">
    <name type="scientific">Rhizosphaericola mali</name>
    <dbReference type="NCBI Taxonomy" id="2545455"/>
    <lineage>
        <taxon>Bacteria</taxon>
        <taxon>Pseudomonadati</taxon>
        <taxon>Bacteroidota</taxon>
        <taxon>Chitinophagia</taxon>
        <taxon>Chitinophagales</taxon>
        <taxon>Chitinophagaceae</taxon>
        <taxon>Rhizosphaericola</taxon>
    </lineage>
</organism>
<evidence type="ECO:0000256" key="5">
    <source>
        <dbReference type="ARBA" id="ARBA00023077"/>
    </source>
</evidence>
<comment type="similarity">
    <text evidence="8 9">Belongs to the TonB-dependent receptor family.</text>
</comment>
<dbReference type="InterPro" id="IPR012910">
    <property type="entry name" value="Plug_dom"/>
</dbReference>
<protein>
    <submittedName>
        <fullName evidence="12">SusC/RagA family TonB-linked outer membrane protein</fullName>
    </submittedName>
</protein>
<dbReference type="InterPro" id="IPR000531">
    <property type="entry name" value="Beta-barrel_TonB"/>
</dbReference>
<name>A0A5P2FXN5_9BACT</name>
<gene>
    <name evidence="12" type="ORF">E0W69_006300</name>
</gene>
<dbReference type="InterPro" id="IPR023997">
    <property type="entry name" value="TonB-dep_OMP_SusC/RagA_CS"/>
</dbReference>
<dbReference type="NCBIfam" id="TIGR04056">
    <property type="entry name" value="OMP_RagA_SusC"/>
    <property type="match status" value="1"/>
</dbReference>
<dbReference type="SUPFAM" id="SSF49464">
    <property type="entry name" value="Carboxypeptidase regulatory domain-like"/>
    <property type="match status" value="1"/>
</dbReference>
<keyword evidence="7 8" id="KW-0998">Cell outer membrane</keyword>
<evidence type="ECO:0000256" key="2">
    <source>
        <dbReference type="ARBA" id="ARBA00022448"/>
    </source>
</evidence>
<evidence type="ECO:0000256" key="3">
    <source>
        <dbReference type="ARBA" id="ARBA00022452"/>
    </source>
</evidence>
<keyword evidence="4 8" id="KW-0812">Transmembrane</keyword>
<dbReference type="PROSITE" id="PS52016">
    <property type="entry name" value="TONB_DEPENDENT_REC_3"/>
    <property type="match status" value="1"/>
</dbReference>
<dbReference type="PROSITE" id="PS00018">
    <property type="entry name" value="EF_HAND_1"/>
    <property type="match status" value="1"/>
</dbReference>
<keyword evidence="3 8" id="KW-1134">Transmembrane beta strand</keyword>
<feature type="domain" description="TonB-dependent receptor plug" evidence="11">
    <location>
        <begin position="143"/>
        <end position="268"/>
    </location>
</feature>
<feature type="domain" description="TonB-dependent receptor-like beta-barrel" evidence="10">
    <location>
        <begin position="349"/>
        <end position="1035"/>
    </location>
</feature>
<dbReference type="Pfam" id="PF00593">
    <property type="entry name" value="TonB_dep_Rec_b-barrel"/>
    <property type="match status" value="1"/>
</dbReference>
<dbReference type="Gene3D" id="2.40.170.20">
    <property type="entry name" value="TonB-dependent receptor, beta-barrel domain"/>
    <property type="match status" value="1"/>
</dbReference>
<evidence type="ECO:0000259" key="11">
    <source>
        <dbReference type="Pfam" id="PF07715"/>
    </source>
</evidence>
<dbReference type="InterPro" id="IPR023996">
    <property type="entry name" value="TonB-dep_OMP_SusC/RagA"/>
</dbReference>
<evidence type="ECO:0000256" key="6">
    <source>
        <dbReference type="ARBA" id="ARBA00023136"/>
    </source>
</evidence>
<dbReference type="Pfam" id="PF13715">
    <property type="entry name" value="CarbopepD_reg_2"/>
    <property type="match status" value="1"/>
</dbReference>
<dbReference type="EMBL" id="CP044016">
    <property type="protein sequence ID" value="QES88294.1"/>
    <property type="molecule type" value="Genomic_DNA"/>
</dbReference>
<dbReference type="GO" id="GO:0009279">
    <property type="term" value="C:cell outer membrane"/>
    <property type="evidence" value="ECO:0007669"/>
    <property type="project" value="UniProtKB-SubCell"/>
</dbReference>
<evidence type="ECO:0000313" key="12">
    <source>
        <dbReference type="EMBL" id="QES88294.1"/>
    </source>
</evidence>
<evidence type="ECO:0000259" key="10">
    <source>
        <dbReference type="Pfam" id="PF00593"/>
    </source>
</evidence>
<evidence type="ECO:0000256" key="7">
    <source>
        <dbReference type="ARBA" id="ARBA00023237"/>
    </source>
</evidence>
<dbReference type="RefSeq" id="WP_131329181.1">
    <property type="nucleotide sequence ID" value="NZ_CP044016.1"/>
</dbReference>
<dbReference type="Gene3D" id="2.170.130.10">
    <property type="entry name" value="TonB-dependent receptor, plug domain"/>
    <property type="match status" value="1"/>
</dbReference>
<dbReference type="InterPro" id="IPR018247">
    <property type="entry name" value="EF_Hand_1_Ca_BS"/>
</dbReference>
<dbReference type="Pfam" id="PF07715">
    <property type="entry name" value="Plug"/>
    <property type="match status" value="1"/>
</dbReference>
<sequence length="1097" mass="122960">MQLKTNIFSLFLIFLFIIFGFTSFGQFDSSNSKHFIRGSVLDGQKKFVLSDVSVTEINENERVVSSVLTDADGNFAINAHSLKNKLVVSFIGYISQSKSISTIKDTVIVFRLINDHTKKSLEDVSIVAIKDNGISNGSGMKIKKRDVTTSVATINASVMQEMQAASIDQMLQGRLPGVDIAAVSGDPGVGMQIRIRGTSSINAGSDPLIVLDGMPYSTTIPSDFNFASSDEQGYAQLLNISPADIQDITVLKDAAATAVWGARGANGVLVINTKRGIKSDPQITYTFKGTISKNPSGIPMLSGDQYSQLIPEAYMNRTGATLNTQTNKEFAYDPTDPYWYYNYSNNTDWVKAITRTGILQDHVLSIRGGGSKAQYYASIGYFGQTGTTIGTNLQRISTRINLDYNVAQNLKFSADFAYTFVDNDQLYASTVRNIAYRKMPNMSIYEYNAYGEKTPNYFSPESNIQGQYPGTYNPVAFVNNASNKQIGNRITPHFNIQYTIIPRLLTVVSDVQFDINSGKVKTILPQIATGRPVTETTVNRASDADYDGFTLATKTNLLYTPNLGEKHSLQTLISFQTNDYSFLNQGLMASNTASSYLDVPIVASRTSNDELINNTTNTQTRSAAILLNGQYGFLDRYLINLGIRQDGSSRFGKDHRYGYFPSASARWRLSGEPFMRKFSWLDDFSFRASYGQSGNMPNADYLYYSTYGNYTWNYLEQSGSYQQNIQLNNLKWETIIGKNIGLDISLFKSRISLTADIYRNRTKDMIYPNLSLMSYSGYSSISYLNAGTMDNQGWEIGFFSTPIKSKDWKVEFNVNLAHNENIIRTISDLYPRENIQDLTQNGVFKSMIQENNPFGSIYGYKYEGVYKDASETIARDKNGSPIIGPDGENKYMRFYYPSVDYTFQPGDAKYQDINHDGNIDYRDIVYLGNTNPKLTGGFGPTITYKDRLKITAFFSFRTGYKLINATEMYTTNMYSFDNQSTAVLRRWRKDGDVTDIPRAVYGYGYNWLGSSRYVQDASYLRWRTITVRYDLAPNTSRRLGLNALGFYLTAENIFTWTKYIGQDPEVTTRITSPFSVATDNSVTPPTRTVTIGISARL</sequence>
<dbReference type="OrthoDB" id="1019466at2"/>
<evidence type="ECO:0000256" key="4">
    <source>
        <dbReference type="ARBA" id="ARBA00022692"/>
    </source>
</evidence>
<proteinExistence type="inferred from homology"/>
<evidence type="ECO:0000313" key="13">
    <source>
        <dbReference type="Proteomes" id="UP000292424"/>
    </source>
</evidence>
<dbReference type="Proteomes" id="UP000292424">
    <property type="component" value="Chromosome"/>
</dbReference>
<keyword evidence="5 9" id="KW-0798">TonB box</keyword>
<keyword evidence="2 8" id="KW-0813">Transport</keyword>
<keyword evidence="13" id="KW-1185">Reference proteome</keyword>
<accession>A0A5P2FXN5</accession>
<dbReference type="InterPro" id="IPR039426">
    <property type="entry name" value="TonB-dep_rcpt-like"/>
</dbReference>
<evidence type="ECO:0000256" key="9">
    <source>
        <dbReference type="RuleBase" id="RU003357"/>
    </source>
</evidence>
<dbReference type="NCBIfam" id="TIGR04057">
    <property type="entry name" value="SusC_RagA_signa"/>
    <property type="match status" value="1"/>
</dbReference>
<keyword evidence="6 8" id="KW-0472">Membrane</keyword>
<evidence type="ECO:0000256" key="8">
    <source>
        <dbReference type="PROSITE-ProRule" id="PRU01360"/>
    </source>
</evidence>
<dbReference type="SUPFAM" id="SSF56935">
    <property type="entry name" value="Porins"/>
    <property type="match status" value="1"/>
</dbReference>
<dbReference type="InterPro" id="IPR037066">
    <property type="entry name" value="Plug_dom_sf"/>
</dbReference>
<evidence type="ECO:0000256" key="1">
    <source>
        <dbReference type="ARBA" id="ARBA00004571"/>
    </source>
</evidence>
<comment type="subcellular location">
    <subcellularLocation>
        <location evidence="1 8">Cell outer membrane</location>
        <topology evidence="1 8">Multi-pass membrane protein</topology>
    </subcellularLocation>
</comment>